<sequence>MSRTMVEVASGVLVATSRREVTTSTVVVHAGTALLVDPAWDPDELSDLADFLEESGLRVEAGFSTHAHHDHVLWHPGFGGPPRWASPAAADLVAEYRGELVEALGPSWPVALMPLVGMVRPLDGDVLPWDGPRAEIVVHDGHSAGHAAVWLPGPGVLLAGDMLSDVELPLAQETGLAAYDQGLTVLLPYVRQARVLVPGHGHPTSDPMRRWEADRRYLDAVLAGHEVSDPRLANMGMRDAHAANLAAD</sequence>
<dbReference type="InterPro" id="IPR050855">
    <property type="entry name" value="NDM-1-like"/>
</dbReference>
<dbReference type="STRING" id="1090615.SAMN04515671_2254"/>
<dbReference type="PANTHER" id="PTHR42951">
    <property type="entry name" value="METALLO-BETA-LACTAMASE DOMAIN-CONTAINING"/>
    <property type="match status" value="1"/>
</dbReference>
<accession>A0A1H0N8A7</accession>
<dbReference type="Pfam" id="PF00753">
    <property type="entry name" value="Lactamase_B"/>
    <property type="match status" value="1"/>
</dbReference>
<reference evidence="2 3" key="1">
    <citation type="submission" date="2016-10" db="EMBL/GenBank/DDBJ databases">
        <authorList>
            <person name="de Groot N.N."/>
        </authorList>
    </citation>
    <scope>NUCLEOTIDE SEQUENCE [LARGE SCALE GENOMIC DNA]</scope>
    <source>
        <strain evidence="3">P4-7,KCTC 19426,CECT 7604</strain>
    </source>
</reference>
<dbReference type="SMART" id="SM00849">
    <property type="entry name" value="Lactamase_B"/>
    <property type="match status" value="1"/>
</dbReference>
<proteinExistence type="predicted"/>
<dbReference type="InterPro" id="IPR001279">
    <property type="entry name" value="Metallo-B-lactamas"/>
</dbReference>
<dbReference type="SUPFAM" id="SSF56281">
    <property type="entry name" value="Metallo-hydrolase/oxidoreductase"/>
    <property type="match status" value="1"/>
</dbReference>
<evidence type="ECO:0000259" key="1">
    <source>
        <dbReference type="SMART" id="SM00849"/>
    </source>
</evidence>
<gene>
    <name evidence="2" type="ORF">SAMN04515671_2254</name>
</gene>
<dbReference type="EMBL" id="LT629710">
    <property type="protein sequence ID" value="SDO88944.1"/>
    <property type="molecule type" value="Genomic_DNA"/>
</dbReference>
<feature type="domain" description="Metallo-beta-lactamase" evidence="1">
    <location>
        <begin position="21"/>
        <end position="200"/>
    </location>
</feature>
<dbReference type="Proteomes" id="UP000198741">
    <property type="component" value="Chromosome I"/>
</dbReference>
<evidence type="ECO:0000313" key="2">
    <source>
        <dbReference type="EMBL" id="SDO88944.1"/>
    </source>
</evidence>
<name>A0A1H0N8A7_9ACTN</name>
<dbReference type="InterPro" id="IPR036866">
    <property type="entry name" value="RibonucZ/Hydroxyglut_hydro"/>
</dbReference>
<protein>
    <submittedName>
        <fullName evidence="2">Glyoxylase, beta-lactamase superfamily II</fullName>
    </submittedName>
</protein>
<evidence type="ECO:0000313" key="3">
    <source>
        <dbReference type="Proteomes" id="UP000198741"/>
    </source>
</evidence>
<dbReference type="PANTHER" id="PTHR42951:SF22">
    <property type="entry name" value="METALLO BETA-LACTAMASE SUPERFAMILY LIPOPROTEIN"/>
    <property type="match status" value="1"/>
</dbReference>
<dbReference type="AlphaFoldDB" id="A0A1H0N8A7"/>
<dbReference type="Gene3D" id="3.60.15.10">
    <property type="entry name" value="Ribonuclease Z/Hydroxyacylglutathione hydrolase-like"/>
    <property type="match status" value="1"/>
</dbReference>
<organism evidence="2 3">
    <name type="scientific">Nakamurella panacisegetis</name>
    <dbReference type="NCBI Taxonomy" id="1090615"/>
    <lineage>
        <taxon>Bacteria</taxon>
        <taxon>Bacillati</taxon>
        <taxon>Actinomycetota</taxon>
        <taxon>Actinomycetes</taxon>
        <taxon>Nakamurellales</taxon>
        <taxon>Nakamurellaceae</taxon>
        <taxon>Nakamurella</taxon>
    </lineage>
</organism>
<dbReference type="OrthoDB" id="3813329at2"/>
<keyword evidence="3" id="KW-1185">Reference proteome</keyword>
<dbReference type="RefSeq" id="WP_090476031.1">
    <property type="nucleotide sequence ID" value="NZ_LT629710.1"/>
</dbReference>